<reference evidence="1 2" key="1">
    <citation type="journal article" date="2016" name="Mol. Biol. Evol.">
        <title>Comparative Genomics of Early-Diverging Mushroom-Forming Fungi Provides Insights into the Origins of Lignocellulose Decay Capabilities.</title>
        <authorList>
            <person name="Nagy L.G."/>
            <person name="Riley R."/>
            <person name="Tritt A."/>
            <person name="Adam C."/>
            <person name="Daum C."/>
            <person name="Floudas D."/>
            <person name="Sun H."/>
            <person name="Yadav J.S."/>
            <person name="Pangilinan J."/>
            <person name="Larsson K.H."/>
            <person name="Matsuura K."/>
            <person name="Barry K."/>
            <person name="Labutti K."/>
            <person name="Kuo R."/>
            <person name="Ohm R.A."/>
            <person name="Bhattacharya S.S."/>
            <person name="Shirouzu T."/>
            <person name="Yoshinaga Y."/>
            <person name="Martin F.M."/>
            <person name="Grigoriev I.V."/>
            <person name="Hibbett D.S."/>
        </authorList>
    </citation>
    <scope>NUCLEOTIDE SEQUENCE [LARGE SCALE GENOMIC DNA]</scope>
    <source>
        <strain evidence="1 2">L-15889</strain>
    </source>
</reference>
<evidence type="ECO:0008006" key="3">
    <source>
        <dbReference type="Google" id="ProtNLM"/>
    </source>
</evidence>
<evidence type="ECO:0000313" key="2">
    <source>
        <dbReference type="Proteomes" id="UP000076727"/>
    </source>
</evidence>
<protein>
    <recommendedName>
        <fullName evidence="3">F-box domain-containing protein</fullName>
    </recommendedName>
</protein>
<keyword evidence="2" id="KW-1185">Reference proteome</keyword>
<name>A0A165RQH7_9APHY</name>
<evidence type="ECO:0000313" key="1">
    <source>
        <dbReference type="EMBL" id="KZT71038.1"/>
    </source>
</evidence>
<dbReference type="Proteomes" id="UP000076727">
    <property type="component" value="Unassembled WGS sequence"/>
</dbReference>
<accession>A0A165RQH7</accession>
<organism evidence="1 2">
    <name type="scientific">Daedalea quercina L-15889</name>
    <dbReference type="NCBI Taxonomy" id="1314783"/>
    <lineage>
        <taxon>Eukaryota</taxon>
        <taxon>Fungi</taxon>
        <taxon>Dikarya</taxon>
        <taxon>Basidiomycota</taxon>
        <taxon>Agaricomycotina</taxon>
        <taxon>Agaricomycetes</taxon>
        <taxon>Polyporales</taxon>
        <taxon>Fomitopsis</taxon>
    </lineage>
</organism>
<proteinExistence type="predicted"/>
<dbReference type="AlphaFoldDB" id="A0A165RQH7"/>
<dbReference type="EMBL" id="KV429048">
    <property type="protein sequence ID" value="KZT71038.1"/>
    <property type="molecule type" value="Genomic_DNA"/>
</dbReference>
<dbReference type="OrthoDB" id="2921803at2759"/>
<dbReference type="SUPFAM" id="SSF52047">
    <property type="entry name" value="RNI-like"/>
    <property type="match status" value="1"/>
</dbReference>
<sequence>MRLPPELTDLTIDHLYDDEHALSACALTCRAWLTTVRFHRFRHTSISCDSTHRLHEVLLASPEVPGLVHTLELRGQLGWPPESPAWQGASYTFLTLLPAVTELKLTAVFLEDSVHEALVANLMNVARLTLYRCRFRSFHFFVALVGSFPSLYTLSCSFGLNWRFQFPLPTSIDDNLRQYLPEGLRTLHLGEPWLDEEDPRSSELVTVREMLLLEIHTKRTVHIAQRFLDVLGADTLETLELIIGGTNGLLRIIEREAFTLAPCTRLRSCTLRILFRTRDSFDNEDVRGFATLVSTLSSPLLETIKLSLYVHRARDDHVARRATFAEMRTFDWAGIEELLRQNNTPALRRLVVEGEGESVVLDDYMNHALPDLHARQVVQMTSYPAN</sequence>
<gene>
    <name evidence="1" type="ORF">DAEQUDRAFT_724793</name>
</gene>